<organism evidence="3 4">
    <name type="scientific">Mycolicibacterium smegmatis (strain MKD8)</name>
    <name type="common">Mycobacterium smegmatis</name>
    <dbReference type="NCBI Taxonomy" id="1214915"/>
    <lineage>
        <taxon>Bacteria</taxon>
        <taxon>Bacillati</taxon>
        <taxon>Actinomycetota</taxon>
        <taxon>Actinomycetes</taxon>
        <taxon>Mycobacteriales</taxon>
        <taxon>Mycobacteriaceae</taxon>
        <taxon>Mycolicibacterium</taxon>
    </lineage>
</organism>
<dbReference type="PANTHER" id="PTHR14969:SF13">
    <property type="entry name" value="AT30094P"/>
    <property type="match status" value="1"/>
</dbReference>
<dbReference type="SUPFAM" id="SSF48317">
    <property type="entry name" value="Acid phosphatase/Vanadium-dependent haloperoxidase"/>
    <property type="match status" value="1"/>
</dbReference>
<dbReference type="InterPro" id="IPR036938">
    <property type="entry name" value="PAP2/HPO_sf"/>
</dbReference>
<dbReference type="Proteomes" id="UP000011200">
    <property type="component" value="Chromosome"/>
</dbReference>
<reference evidence="4" key="2">
    <citation type="submission" date="2018-03" db="EMBL/GenBank/DDBJ databases">
        <authorList>
            <person name="Derbyshire K."/>
            <person name="Gray T.A."/>
            <person name="Champion M."/>
        </authorList>
    </citation>
    <scope>NUCLEOTIDE SEQUENCE [LARGE SCALE GENOMIC DNA]</scope>
    <source>
        <strain evidence="4">MKD8</strain>
    </source>
</reference>
<dbReference type="EMBL" id="CP027541">
    <property type="protein sequence ID" value="AWT51698.1"/>
    <property type="molecule type" value="Genomic_DNA"/>
</dbReference>
<feature type="transmembrane region" description="Helical" evidence="1">
    <location>
        <begin position="158"/>
        <end position="179"/>
    </location>
</feature>
<dbReference type="Pfam" id="PF01569">
    <property type="entry name" value="PAP2"/>
    <property type="match status" value="1"/>
</dbReference>
<evidence type="ECO:0000259" key="2">
    <source>
        <dbReference type="SMART" id="SM00014"/>
    </source>
</evidence>
<proteinExistence type="predicted"/>
<keyword evidence="1" id="KW-0812">Transmembrane</keyword>
<feature type="transmembrane region" description="Helical" evidence="1">
    <location>
        <begin position="57"/>
        <end position="83"/>
    </location>
</feature>
<feature type="transmembrane region" description="Helical" evidence="1">
    <location>
        <begin position="185"/>
        <end position="203"/>
    </location>
</feature>
<evidence type="ECO:0000256" key="1">
    <source>
        <dbReference type="SAM" id="Phobius"/>
    </source>
</evidence>
<dbReference type="Gene3D" id="1.20.144.10">
    <property type="entry name" value="Phosphatidic acid phosphatase type 2/haloperoxidase"/>
    <property type="match status" value="1"/>
</dbReference>
<feature type="transmembrane region" description="Helical" evidence="1">
    <location>
        <begin position="90"/>
        <end position="111"/>
    </location>
</feature>
<dbReference type="SMART" id="SM00014">
    <property type="entry name" value="acidPPc"/>
    <property type="match status" value="1"/>
</dbReference>
<protein>
    <submittedName>
        <fullName evidence="3">PAP2 superfamily protein</fullName>
    </submittedName>
</protein>
<dbReference type="AlphaFoldDB" id="A0A2U9PJ34"/>
<feature type="transmembrane region" description="Helical" evidence="1">
    <location>
        <begin position="131"/>
        <end position="151"/>
    </location>
</feature>
<name>A0A2U9PJ34_MYCSE</name>
<dbReference type="CDD" id="cd03392">
    <property type="entry name" value="PAP2_like_2"/>
    <property type="match status" value="1"/>
</dbReference>
<dbReference type="RefSeq" id="WP_003892053.1">
    <property type="nucleotide sequence ID" value="NZ_CP027541.1"/>
</dbReference>
<feature type="transmembrane region" description="Helical" evidence="1">
    <location>
        <begin position="7"/>
        <end position="26"/>
    </location>
</feature>
<gene>
    <name evidence="3" type="ORF">D806_007070</name>
</gene>
<evidence type="ECO:0000313" key="3">
    <source>
        <dbReference type="EMBL" id="AWT51698.1"/>
    </source>
</evidence>
<sequence length="223" mass="24132">MERTRGLLIASALVAVAVYALMWIGYRSGWPWLVSFDDAGLDPAFRFGTEHPAWVTAWNVFCTVLGPYSFRAVFAVFIVVALIRRHFRPAVFALLSVELSGLVTQLAKLASDRPRPPTALVYASWTSFPSGHALGVMVCVPALLALVWPLLRGAWRGWAVAAGALVIVAIGVGRVVLNVHHPSDVVAGWALGYAFFVVCLLLAPPYPDVRARGEIPEARGIAT</sequence>
<keyword evidence="1" id="KW-1133">Transmembrane helix</keyword>
<reference evidence="3 4" key="1">
    <citation type="journal article" date="2013" name="Genome Announc.">
        <title>Draft genome sequence of MKD8, a conjugal recipient Mycobacterium smegmatis strain.</title>
        <authorList>
            <person name="Gray T.A."/>
            <person name="Palumbo M.J."/>
            <person name="Derbyshire K.M."/>
        </authorList>
    </citation>
    <scope>NUCLEOTIDE SEQUENCE [LARGE SCALE GENOMIC DNA]</scope>
    <source>
        <strain evidence="3 4">MKD8</strain>
    </source>
</reference>
<feature type="domain" description="Phosphatidic acid phosphatase type 2/haloperoxidase" evidence="2">
    <location>
        <begin position="87"/>
        <end position="200"/>
    </location>
</feature>
<dbReference type="InterPro" id="IPR000326">
    <property type="entry name" value="PAP2/HPO"/>
</dbReference>
<evidence type="ECO:0000313" key="4">
    <source>
        <dbReference type="Proteomes" id="UP000011200"/>
    </source>
</evidence>
<dbReference type="PANTHER" id="PTHR14969">
    <property type="entry name" value="SPHINGOSINE-1-PHOSPHATE PHOSPHOHYDROLASE"/>
    <property type="match status" value="1"/>
</dbReference>
<keyword evidence="1" id="KW-0472">Membrane</keyword>
<accession>A0A2U9PJ34</accession>